<evidence type="ECO:0000313" key="1">
    <source>
        <dbReference type="EMBL" id="KAK1425971.1"/>
    </source>
</evidence>
<evidence type="ECO:0000313" key="2">
    <source>
        <dbReference type="Proteomes" id="UP001229421"/>
    </source>
</evidence>
<dbReference type="AlphaFoldDB" id="A0AAD8NZ05"/>
<keyword evidence="2" id="KW-1185">Reference proteome</keyword>
<organism evidence="1 2">
    <name type="scientific">Tagetes erecta</name>
    <name type="common">African marigold</name>
    <dbReference type="NCBI Taxonomy" id="13708"/>
    <lineage>
        <taxon>Eukaryota</taxon>
        <taxon>Viridiplantae</taxon>
        <taxon>Streptophyta</taxon>
        <taxon>Embryophyta</taxon>
        <taxon>Tracheophyta</taxon>
        <taxon>Spermatophyta</taxon>
        <taxon>Magnoliopsida</taxon>
        <taxon>eudicotyledons</taxon>
        <taxon>Gunneridae</taxon>
        <taxon>Pentapetalae</taxon>
        <taxon>asterids</taxon>
        <taxon>campanulids</taxon>
        <taxon>Asterales</taxon>
        <taxon>Asteraceae</taxon>
        <taxon>Asteroideae</taxon>
        <taxon>Heliantheae alliance</taxon>
        <taxon>Tageteae</taxon>
        <taxon>Tagetes</taxon>
    </lineage>
</organism>
<accession>A0AAD8NZ05</accession>
<name>A0AAD8NZ05_TARER</name>
<dbReference type="EMBL" id="JAUHHV010000004">
    <property type="protein sequence ID" value="KAK1425971.1"/>
    <property type="molecule type" value="Genomic_DNA"/>
</dbReference>
<reference evidence="1" key="1">
    <citation type="journal article" date="2023" name="bioRxiv">
        <title>Improved chromosome-level genome assembly for marigold (Tagetes erecta).</title>
        <authorList>
            <person name="Jiang F."/>
            <person name="Yuan L."/>
            <person name="Wang S."/>
            <person name="Wang H."/>
            <person name="Xu D."/>
            <person name="Wang A."/>
            <person name="Fan W."/>
        </authorList>
    </citation>
    <scope>NUCLEOTIDE SEQUENCE</scope>
    <source>
        <strain evidence="1">WSJ</strain>
        <tissue evidence="1">Leaf</tissue>
    </source>
</reference>
<protein>
    <submittedName>
        <fullName evidence="1">Uncharacterized protein</fullName>
    </submittedName>
</protein>
<dbReference type="Proteomes" id="UP001229421">
    <property type="component" value="Unassembled WGS sequence"/>
</dbReference>
<comment type="caution">
    <text evidence="1">The sequence shown here is derived from an EMBL/GenBank/DDBJ whole genome shotgun (WGS) entry which is preliminary data.</text>
</comment>
<gene>
    <name evidence="1" type="ORF">QVD17_14638</name>
</gene>
<sequence>MNNQIKPSRRSVSRCFAKQYKYDHGVCTNPSMQTGKTDAETMVDNSVYVDENMKERHICSSNEISMAEIDELGFEKADKSLDMKEGDTMDSNGILWDYDEDQIENIMTDFDSFNKNTCNVDENTRSNSSQIMMGLCFDQDLEMGLGIEGINYMCDNDVDDDAGMFLWGWD</sequence>
<proteinExistence type="predicted"/>